<reference evidence="8" key="1">
    <citation type="journal article" date="2020" name="Nat. Commun.">
        <title>Large-scale genome sequencing of mycorrhizal fungi provides insights into the early evolution of symbiotic traits.</title>
        <authorList>
            <person name="Miyauchi S."/>
            <person name="Kiss E."/>
            <person name="Kuo A."/>
            <person name="Drula E."/>
            <person name="Kohler A."/>
            <person name="Sanchez-Garcia M."/>
            <person name="Morin E."/>
            <person name="Andreopoulos B."/>
            <person name="Barry K.W."/>
            <person name="Bonito G."/>
            <person name="Buee M."/>
            <person name="Carver A."/>
            <person name="Chen C."/>
            <person name="Cichocki N."/>
            <person name="Clum A."/>
            <person name="Culley D."/>
            <person name="Crous P.W."/>
            <person name="Fauchery L."/>
            <person name="Girlanda M."/>
            <person name="Hayes R.D."/>
            <person name="Keri Z."/>
            <person name="LaButti K."/>
            <person name="Lipzen A."/>
            <person name="Lombard V."/>
            <person name="Magnuson J."/>
            <person name="Maillard F."/>
            <person name="Murat C."/>
            <person name="Nolan M."/>
            <person name="Ohm R.A."/>
            <person name="Pangilinan J."/>
            <person name="Pereira M.F."/>
            <person name="Perotto S."/>
            <person name="Peter M."/>
            <person name="Pfister S."/>
            <person name="Riley R."/>
            <person name="Sitrit Y."/>
            <person name="Stielow J.B."/>
            <person name="Szollosi G."/>
            <person name="Zifcakova L."/>
            <person name="Stursova M."/>
            <person name="Spatafora J.W."/>
            <person name="Tedersoo L."/>
            <person name="Vaario L.M."/>
            <person name="Yamada A."/>
            <person name="Yan M."/>
            <person name="Wang P."/>
            <person name="Xu J."/>
            <person name="Bruns T."/>
            <person name="Baldrian P."/>
            <person name="Vilgalys R."/>
            <person name="Dunand C."/>
            <person name="Henrissat B."/>
            <person name="Grigoriev I.V."/>
            <person name="Hibbett D."/>
            <person name="Nagy L.G."/>
            <person name="Martin F.M."/>
        </authorList>
    </citation>
    <scope>NUCLEOTIDE SEQUENCE</scope>
    <source>
        <strain evidence="8">UP504</strain>
    </source>
</reference>
<feature type="site" description="Lowers pKa of active site Tyr" evidence="6">
    <location>
        <position position="63"/>
    </location>
</feature>
<dbReference type="Gene3D" id="3.20.20.100">
    <property type="entry name" value="NADP-dependent oxidoreductase domain"/>
    <property type="match status" value="1"/>
</dbReference>
<dbReference type="Pfam" id="PF00248">
    <property type="entry name" value="Aldo_ket_red"/>
    <property type="match status" value="1"/>
</dbReference>
<dbReference type="CDD" id="cd19071">
    <property type="entry name" value="AKR_AKR1-5-like"/>
    <property type="match status" value="1"/>
</dbReference>
<dbReference type="GO" id="GO:0016616">
    <property type="term" value="F:oxidoreductase activity, acting on the CH-OH group of donors, NAD or NADP as acceptor"/>
    <property type="evidence" value="ECO:0007669"/>
    <property type="project" value="UniProtKB-ARBA"/>
</dbReference>
<comment type="similarity">
    <text evidence="1">Belongs to the aldo/keto reductase family.</text>
</comment>
<dbReference type="PRINTS" id="PR00069">
    <property type="entry name" value="ALDKETRDTASE"/>
</dbReference>
<dbReference type="PIRSF" id="PIRSF000097">
    <property type="entry name" value="AKR"/>
    <property type="match status" value="1"/>
</dbReference>
<sequence>MPILGFGTWKSKPGQVEKAVEIALRDAGYRSIDTATAYGNEKEVGIGIKNSGVPREDIFLTTKVKEALDYSLTQLDTPYLDLWLMHWPAPMISPPSLGKADKSIDWLDTWKEMENVYLANKDKVRAIGVSNFSVKYLDRLLKVARVVPAVNQIELHPSLPQTSVVEHSTKHGIALTSYSPLGSDKSPLLTNEIILGVAKEHGVGPANVLISFQTAHPNRTVIPKSVTPERIIANTKIIDLSPEEVKADRLNWGHPEVPGMQSQLGWMG</sequence>
<comment type="caution">
    <text evidence="8">The sequence shown here is derived from an EMBL/GenBank/DDBJ whole genome shotgun (WGS) entry which is preliminary data.</text>
</comment>
<evidence type="ECO:0000313" key="8">
    <source>
        <dbReference type="EMBL" id="KAF9513797.1"/>
    </source>
</evidence>
<keyword evidence="9" id="KW-1185">Reference proteome</keyword>
<protein>
    <recommendedName>
        <fullName evidence="7">NADP-dependent oxidoreductase domain-containing protein</fullName>
    </recommendedName>
</protein>
<dbReference type="Proteomes" id="UP000886523">
    <property type="component" value="Unassembled WGS sequence"/>
</dbReference>
<keyword evidence="2" id="KW-0521">NADP</keyword>
<gene>
    <name evidence="8" type="ORF">BS47DRAFT_1372442</name>
</gene>
<evidence type="ECO:0000256" key="4">
    <source>
        <dbReference type="PIRSR" id="PIRSR000097-1"/>
    </source>
</evidence>
<evidence type="ECO:0000256" key="6">
    <source>
        <dbReference type="PIRSR" id="PIRSR000097-3"/>
    </source>
</evidence>
<dbReference type="InterPro" id="IPR036812">
    <property type="entry name" value="NAD(P)_OxRdtase_dom_sf"/>
</dbReference>
<organism evidence="8 9">
    <name type="scientific">Hydnum rufescens UP504</name>
    <dbReference type="NCBI Taxonomy" id="1448309"/>
    <lineage>
        <taxon>Eukaryota</taxon>
        <taxon>Fungi</taxon>
        <taxon>Dikarya</taxon>
        <taxon>Basidiomycota</taxon>
        <taxon>Agaricomycotina</taxon>
        <taxon>Agaricomycetes</taxon>
        <taxon>Cantharellales</taxon>
        <taxon>Hydnaceae</taxon>
        <taxon>Hydnum</taxon>
    </lineage>
</organism>
<evidence type="ECO:0000256" key="5">
    <source>
        <dbReference type="PIRSR" id="PIRSR000097-2"/>
    </source>
</evidence>
<keyword evidence="3" id="KW-0560">Oxidoreductase</keyword>
<feature type="binding site" evidence="5">
    <location>
        <position position="86"/>
    </location>
    <ligand>
        <name>substrate</name>
    </ligand>
</feature>
<dbReference type="PANTHER" id="PTHR43827">
    <property type="entry name" value="2,5-DIKETO-D-GLUCONIC ACID REDUCTASE"/>
    <property type="match status" value="1"/>
</dbReference>
<evidence type="ECO:0000259" key="7">
    <source>
        <dbReference type="Pfam" id="PF00248"/>
    </source>
</evidence>
<accession>A0A9P6AY13</accession>
<dbReference type="InterPro" id="IPR020471">
    <property type="entry name" value="AKR"/>
</dbReference>
<dbReference type="InterPro" id="IPR023210">
    <property type="entry name" value="NADP_OxRdtase_dom"/>
</dbReference>
<feature type="active site" description="Proton donor" evidence="4">
    <location>
        <position position="38"/>
    </location>
</feature>
<evidence type="ECO:0000313" key="9">
    <source>
        <dbReference type="Proteomes" id="UP000886523"/>
    </source>
</evidence>
<dbReference type="PROSITE" id="PS00063">
    <property type="entry name" value="ALDOKETO_REDUCTASE_3"/>
    <property type="match status" value="1"/>
</dbReference>
<name>A0A9P6AY13_9AGAM</name>
<dbReference type="OrthoDB" id="416253at2759"/>
<feature type="domain" description="NADP-dependent oxidoreductase" evidence="7">
    <location>
        <begin position="4"/>
        <end position="246"/>
    </location>
</feature>
<dbReference type="SUPFAM" id="SSF51430">
    <property type="entry name" value="NAD(P)-linked oxidoreductase"/>
    <property type="match status" value="1"/>
</dbReference>
<dbReference type="PANTHER" id="PTHR43827:SF3">
    <property type="entry name" value="NADP-DEPENDENT OXIDOREDUCTASE DOMAIN-CONTAINING PROTEIN"/>
    <property type="match status" value="1"/>
</dbReference>
<evidence type="ECO:0000256" key="2">
    <source>
        <dbReference type="ARBA" id="ARBA00022857"/>
    </source>
</evidence>
<proteinExistence type="inferred from homology"/>
<evidence type="ECO:0000256" key="1">
    <source>
        <dbReference type="ARBA" id="ARBA00007905"/>
    </source>
</evidence>
<dbReference type="EMBL" id="MU128968">
    <property type="protein sequence ID" value="KAF9513797.1"/>
    <property type="molecule type" value="Genomic_DNA"/>
</dbReference>
<dbReference type="AlphaFoldDB" id="A0A9P6AY13"/>
<dbReference type="InterPro" id="IPR018170">
    <property type="entry name" value="Aldo/ket_reductase_CS"/>
</dbReference>
<dbReference type="PROSITE" id="PS00798">
    <property type="entry name" value="ALDOKETO_REDUCTASE_1"/>
    <property type="match status" value="1"/>
</dbReference>
<evidence type="ECO:0000256" key="3">
    <source>
        <dbReference type="ARBA" id="ARBA00023002"/>
    </source>
</evidence>